<dbReference type="GO" id="GO:0000105">
    <property type="term" value="P:L-histidine biosynthetic process"/>
    <property type="evidence" value="ECO:0007669"/>
    <property type="project" value="UniProtKB-UniRule"/>
</dbReference>
<dbReference type="GO" id="GO:0030170">
    <property type="term" value="F:pyridoxal phosphate binding"/>
    <property type="evidence" value="ECO:0007669"/>
    <property type="project" value="InterPro"/>
</dbReference>
<dbReference type="Gene3D" id="3.90.1150.10">
    <property type="entry name" value="Aspartate Aminotransferase, domain 1"/>
    <property type="match status" value="1"/>
</dbReference>
<dbReference type="PANTHER" id="PTHR43643:SF3">
    <property type="entry name" value="HISTIDINOL-PHOSPHATE AMINOTRANSFERASE"/>
    <property type="match status" value="1"/>
</dbReference>
<evidence type="ECO:0000256" key="7">
    <source>
        <dbReference type="ARBA" id="ARBA00023102"/>
    </source>
</evidence>
<dbReference type="SUPFAM" id="SSF53383">
    <property type="entry name" value="PLP-dependent transferases"/>
    <property type="match status" value="1"/>
</dbReference>
<dbReference type="AlphaFoldDB" id="A0A4R1QSX3"/>
<dbReference type="PANTHER" id="PTHR43643">
    <property type="entry name" value="HISTIDINOL-PHOSPHATE AMINOTRANSFERASE 2"/>
    <property type="match status" value="1"/>
</dbReference>
<evidence type="ECO:0000256" key="9">
    <source>
        <dbReference type="HAMAP-Rule" id="MF_01023"/>
    </source>
</evidence>
<dbReference type="InterPro" id="IPR050106">
    <property type="entry name" value="HistidinolP_aminotransfase"/>
</dbReference>
<comment type="similarity">
    <text evidence="9">Belongs to the class-II pyridoxal-phosphate-dependent aminotransferase family. Histidinol-phosphate aminotransferase subfamily.</text>
</comment>
<gene>
    <name evidence="9" type="primary">hisC</name>
    <name evidence="11" type="ORF">EDD69_101187</name>
</gene>
<evidence type="ECO:0000256" key="2">
    <source>
        <dbReference type="ARBA" id="ARBA00005011"/>
    </source>
</evidence>
<dbReference type="OrthoDB" id="9813612at2"/>
<accession>A0A4R1QSX3</accession>
<evidence type="ECO:0000256" key="8">
    <source>
        <dbReference type="ARBA" id="ARBA00047481"/>
    </source>
</evidence>
<dbReference type="UniPathway" id="UPA00031">
    <property type="reaction ID" value="UER00012"/>
</dbReference>
<keyword evidence="7 9" id="KW-0368">Histidine biosynthesis</keyword>
<protein>
    <recommendedName>
        <fullName evidence="9">Histidinol-phosphate aminotransferase</fullName>
        <ecNumber evidence="9">2.6.1.9</ecNumber>
    </recommendedName>
    <alternativeName>
        <fullName evidence="9">Imidazole acetol-phosphate transaminase</fullName>
    </alternativeName>
</protein>
<comment type="catalytic activity">
    <reaction evidence="8 9">
        <text>L-histidinol phosphate + 2-oxoglutarate = 3-(imidazol-4-yl)-2-oxopropyl phosphate + L-glutamate</text>
        <dbReference type="Rhea" id="RHEA:23744"/>
        <dbReference type="ChEBI" id="CHEBI:16810"/>
        <dbReference type="ChEBI" id="CHEBI:29985"/>
        <dbReference type="ChEBI" id="CHEBI:57766"/>
        <dbReference type="ChEBI" id="CHEBI:57980"/>
        <dbReference type="EC" id="2.6.1.9"/>
    </reaction>
</comment>
<dbReference type="GO" id="GO:0004400">
    <property type="term" value="F:histidinol-phosphate transaminase activity"/>
    <property type="evidence" value="ECO:0007669"/>
    <property type="project" value="UniProtKB-UniRule"/>
</dbReference>
<dbReference type="InterPro" id="IPR015422">
    <property type="entry name" value="PyrdxlP-dep_Trfase_small"/>
</dbReference>
<reference evidence="11 12" key="1">
    <citation type="submission" date="2019-03" db="EMBL/GenBank/DDBJ databases">
        <title>Genomic Encyclopedia of Type Strains, Phase IV (KMG-IV): sequencing the most valuable type-strain genomes for metagenomic binning, comparative biology and taxonomic classification.</title>
        <authorList>
            <person name="Goeker M."/>
        </authorList>
    </citation>
    <scope>NUCLEOTIDE SEQUENCE [LARGE SCALE GENOMIC DNA]</scope>
    <source>
        <strain evidence="11 12">DSM 24979</strain>
    </source>
</reference>
<dbReference type="EC" id="2.6.1.9" evidence="9"/>
<comment type="cofactor">
    <cofactor evidence="1 9">
        <name>pyridoxal 5'-phosphate</name>
        <dbReference type="ChEBI" id="CHEBI:597326"/>
    </cofactor>
</comment>
<dbReference type="PROSITE" id="PS00599">
    <property type="entry name" value="AA_TRANSFER_CLASS_2"/>
    <property type="match status" value="1"/>
</dbReference>
<name>A0A4R1QSX3_9BACL</name>
<evidence type="ECO:0000256" key="3">
    <source>
        <dbReference type="ARBA" id="ARBA00011738"/>
    </source>
</evidence>
<evidence type="ECO:0000313" key="11">
    <source>
        <dbReference type="EMBL" id="TCL53180.1"/>
    </source>
</evidence>
<dbReference type="InterPro" id="IPR015424">
    <property type="entry name" value="PyrdxlP-dep_Trfase"/>
</dbReference>
<comment type="caution">
    <text evidence="11">The sequence shown here is derived from an EMBL/GenBank/DDBJ whole genome shotgun (WGS) entry which is preliminary data.</text>
</comment>
<dbReference type="InterPro" id="IPR004839">
    <property type="entry name" value="Aminotransferase_I/II_large"/>
</dbReference>
<dbReference type="InterPro" id="IPR001917">
    <property type="entry name" value="Aminotrans_II_pyridoxalP_BS"/>
</dbReference>
<dbReference type="Gene3D" id="3.40.640.10">
    <property type="entry name" value="Type I PLP-dependent aspartate aminotransferase-like (Major domain)"/>
    <property type="match status" value="1"/>
</dbReference>
<comment type="subunit">
    <text evidence="3 9">Homodimer.</text>
</comment>
<dbReference type="EMBL" id="SLUL01000001">
    <property type="protein sequence ID" value="TCL53180.1"/>
    <property type="molecule type" value="Genomic_DNA"/>
</dbReference>
<evidence type="ECO:0000259" key="10">
    <source>
        <dbReference type="Pfam" id="PF00155"/>
    </source>
</evidence>
<evidence type="ECO:0000313" key="12">
    <source>
        <dbReference type="Proteomes" id="UP000295658"/>
    </source>
</evidence>
<feature type="modified residue" description="N6-(pyridoxal phosphate)lysine" evidence="9">
    <location>
        <position position="222"/>
    </location>
</feature>
<dbReference type="Proteomes" id="UP000295658">
    <property type="component" value="Unassembled WGS sequence"/>
</dbReference>
<organism evidence="11 12">
    <name type="scientific">Thermolongibacillus altinsuensis</name>
    <dbReference type="NCBI Taxonomy" id="575256"/>
    <lineage>
        <taxon>Bacteria</taxon>
        <taxon>Bacillati</taxon>
        <taxon>Bacillota</taxon>
        <taxon>Bacilli</taxon>
        <taxon>Bacillales</taxon>
        <taxon>Anoxybacillaceae</taxon>
        <taxon>Thermolongibacillus</taxon>
    </lineage>
</organism>
<feature type="domain" description="Aminotransferase class I/classII large" evidence="10">
    <location>
        <begin position="30"/>
        <end position="355"/>
    </location>
</feature>
<evidence type="ECO:0000256" key="4">
    <source>
        <dbReference type="ARBA" id="ARBA00022576"/>
    </source>
</evidence>
<keyword evidence="6 9" id="KW-0663">Pyridoxal phosphate</keyword>
<evidence type="ECO:0000256" key="1">
    <source>
        <dbReference type="ARBA" id="ARBA00001933"/>
    </source>
</evidence>
<keyword evidence="5 9" id="KW-0808">Transferase</keyword>
<keyword evidence="12" id="KW-1185">Reference proteome</keyword>
<dbReference type="NCBIfam" id="TIGR01141">
    <property type="entry name" value="hisC"/>
    <property type="match status" value="1"/>
</dbReference>
<keyword evidence="9" id="KW-0028">Amino-acid biosynthesis</keyword>
<proteinExistence type="inferred from homology"/>
<dbReference type="HAMAP" id="MF_01023">
    <property type="entry name" value="HisC_aminotrans_2"/>
    <property type="match status" value="1"/>
</dbReference>
<sequence length="371" mass="41768">MKVKVQLQHLKPYQPGKPIEEVKREYGLETVIKLASNENPYGCSEKAKKAIAEELGQLAIYPDGYARALREALAAHLNVKEEQLIFGNGSDEVVQIICRAFLEKGTNTVMAAPTFPQYRHNAVIEGAEIREVPLVNGHHDLEAMLAAIDEATRVVWICSPNNPTGTYVNETALRSFLARVPKHVLVVIDEAYYEYVQADDYPETVSFLNEYENIMILRTFSKAYGLAALRIGYGIAHENIIRSIEPAREPFNTSRLAQAAALAALSDQVFIRDCAERNKQGLEQFYRFCEEQQLAYYRSEGNFILIDFGFSGDEVFQYLLKRGIIVRSGCALGFPTAVRITVGSQQQNEAIIHALTEMLKERRGHRCKETS</sequence>
<dbReference type="Pfam" id="PF00155">
    <property type="entry name" value="Aminotran_1_2"/>
    <property type="match status" value="1"/>
</dbReference>
<comment type="pathway">
    <text evidence="2 9">Amino-acid biosynthesis; L-histidine biosynthesis; L-histidine from 5-phospho-alpha-D-ribose 1-diphosphate: step 7/9.</text>
</comment>
<dbReference type="InterPro" id="IPR005861">
    <property type="entry name" value="HisP_aminotrans"/>
</dbReference>
<evidence type="ECO:0000256" key="5">
    <source>
        <dbReference type="ARBA" id="ARBA00022679"/>
    </source>
</evidence>
<dbReference type="InterPro" id="IPR015421">
    <property type="entry name" value="PyrdxlP-dep_Trfase_major"/>
</dbReference>
<dbReference type="CDD" id="cd00609">
    <property type="entry name" value="AAT_like"/>
    <property type="match status" value="1"/>
</dbReference>
<keyword evidence="4 9" id="KW-0032">Aminotransferase</keyword>
<evidence type="ECO:0000256" key="6">
    <source>
        <dbReference type="ARBA" id="ARBA00022898"/>
    </source>
</evidence>
<dbReference type="RefSeq" id="WP_132947088.1">
    <property type="nucleotide sequence ID" value="NZ_SLUL01000001.1"/>
</dbReference>